<dbReference type="Gene3D" id="3.30.870.10">
    <property type="entry name" value="Endonuclease Chain A"/>
    <property type="match status" value="2"/>
</dbReference>
<dbReference type="Gene3D" id="6.10.140.100">
    <property type="match status" value="1"/>
</dbReference>
<dbReference type="InterPro" id="IPR001736">
    <property type="entry name" value="PLipase_D/transphosphatidylase"/>
</dbReference>
<feature type="region of interest" description="Disordered" evidence="4">
    <location>
        <begin position="19"/>
        <end position="111"/>
    </location>
</feature>
<dbReference type="Pfam" id="PF06087">
    <property type="entry name" value="Tyr-DNA_phospho"/>
    <property type="match status" value="1"/>
</dbReference>
<feature type="compositionally biased region" description="Low complexity" evidence="4">
    <location>
        <begin position="142"/>
        <end position="156"/>
    </location>
</feature>
<organism evidence="6 7">
    <name type="scientific">Massariosphaeria phaeospora</name>
    <dbReference type="NCBI Taxonomy" id="100035"/>
    <lineage>
        <taxon>Eukaryota</taxon>
        <taxon>Fungi</taxon>
        <taxon>Dikarya</taxon>
        <taxon>Ascomycota</taxon>
        <taxon>Pezizomycotina</taxon>
        <taxon>Dothideomycetes</taxon>
        <taxon>Pleosporomycetidae</taxon>
        <taxon>Pleosporales</taxon>
        <taxon>Pleosporales incertae sedis</taxon>
        <taxon>Massariosphaeria</taxon>
    </lineage>
</organism>
<dbReference type="PROSITE" id="PS50035">
    <property type="entry name" value="PLD"/>
    <property type="match status" value="1"/>
</dbReference>
<feature type="compositionally biased region" description="Polar residues" evidence="4">
    <location>
        <begin position="74"/>
        <end position="97"/>
    </location>
</feature>
<dbReference type="PANTHER" id="PTHR12415:SF4">
    <property type="entry name" value="TYROSYL-DNA PHOSPHODIESTERASE DOMAIN-CONTAINING PROTEIN"/>
    <property type="match status" value="1"/>
</dbReference>
<evidence type="ECO:0000256" key="2">
    <source>
        <dbReference type="PIRSR" id="PIRSR610347-2"/>
    </source>
</evidence>
<dbReference type="AlphaFoldDB" id="A0A7C8HYS4"/>
<sequence>MASLDDDAELKRAIALSLEDASSSKSALAPERVVDLSSDDDDDEDLRRAMALSLQENEAEKPSISASAHKPQAPAQSQYALNTSLSADRPAQNSPDAITTKPASGVLGLDRKAMEQERLARLGKRKRSASPDRPSKLIAKALPAASASSAHQPPIADKSPIQYPGGIIKRTWAFKHPRTNDIRLEEVLQASTVNIAILSSFQWEDSWLFDKLDPCKVKQIWIMNGKYRGEDVREKMQREAVEAQIPNFKQHFPPMDGQISNMHSKFMLLFHPTHLRIAVPTANMTLVDWGETNKDPRTGKSWQPAVMENSVFLIDLPRRSDNKLSNKEDLSSFGKELLRFLEAQEVGRNVIEGLLKFDFTHTQHSAFVHSIAGNHTGEASHQTGLAGLARAVRHLQLDQVETLELDCTASSLGALKDTFLKQVYLAARGASPLSDETIPARFLDKIRIYFPSRDTVEKSTGGPACAGIVTLSKSHYGADFPKQCMRDYKSTRRGVLSHNKLLLARGRKKDGTSFAWAYIGSANLSEAAWGSQKVLKSGKQSVLINRNWECGVLVPVPEDSLKDLQLQDGEVPPMSVFEGTIEVPFQYPGEEYGAKEPWFFK</sequence>
<dbReference type="PANTHER" id="PTHR12415">
    <property type="entry name" value="TYROSYL-DNA PHOSPHODIESTERASE 1"/>
    <property type="match status" value="1"/>
</dbReference>
<evidence type="ECO:0000256" key="4">
    <source>
        <dbReference type="SAM" id="MobiDB-lite"/>
    </source>
</evidence>
<dbReference type="InterPro" id="IPR003903">
    <property type="entry name" value="UIM_dom"/>
</dbReference>
<evidence type="ECO:0000313" key="6">
    <source>
        <dbReference type="EMBL" id="KAF2865417.1"/>
    </source>
</evidence>
<dbReference type="GO" id="GO:0006281">
    <property type="term" value="P:DNA repair"/>
    <property type="evidence" value="ECO:0007669"/>
    <property type="project" value="InterPro"/>
</dbReference>
<comment type="caution">
    <text evidence="6">The sequence shown here is derived from an EMBL/GenBank/DDBJ whole genome shotgun (WGS) entry which is preliminary data.</text>
</comment>
<feature type="region of interest" description="Disordered" evidence="4">
    <location>
        <begin position="142"/>
        <end position="161"/>
    </location>
</feature>
<dbReference type="GO" id="GO:0017005">
    <property type="term" value="F:3'-tyrosyl-DNA phosphodiesterase activity"/>
    <property type="evidence" value="ECO:0007669"/>
    <property type="project" value="TreeGrafter"/>
</dbReference>
<dbReference type="GO" id="GO:0005634">
    <property type="term" value="C:nucleus"/>
    <property type="evidence" value="ECO:0007669"/>
    <property type="project" value="InterPro"/>
</dbReference>
<name>A0A7C8HYS4_9PLEO</name>
<feature type="binding site" evidence="2">
    <location>
        <position position="265"/>
    </location>
    <ligand>
        <name>substrate</name>
    </ligand>
</feature>
<evidence type="ECO:0000256" key="3">
    <source>
        <dbReference type="PIRSR" id="PIRSR610347-3"/>
    </source>
</evidence>
<dbReference type="GO" id="GO:0003697">
    <property type="term" value="F:single-stranded DNA binding"/>
    <property type="evidence" value="ECO:0007669"/>
    <property type="project" value="TreeGrafter"/>
</dbReference>
<dbReference type="OrthoDB" id="47785at2759"/>
<feature type="site" description="Interaction with DNA" evidence="3">
    <location>
        <position position="525"/>
    </location>
</feature>
<dbReference type="GO" id="GO:0003690">
    <property type="term" value="F:double-stranded DNA binding"/>
    <property type="evidence" value="ECO:0007669"/>
    <property type="project" value="TreeGrafter"/>
</dbReference>
<evidence type="ECO:0000259" key="5">
    <source>
        <dbReference type="PROSITE" id="PS50035"/>
    </source>
</evidence>
<proteinExistence type="predicted"/>
<feature type="domain" description="PLD phosphodiesterase" evidence="5">
    <location>
        <begin position="493"/>
        <end position="528"/>
    </location>
</feature>
<dbReference type="EMBL" id="JAADJZ010000033">
    <property type="protein sequence ID" value="KAF2865417.1"/>
    <property type="molecule type" value="Genomic_DNA"/>
</dbReference>
<protein>
    <submittedName>
        <fullName evidence="6">Tyrosyl-DNA phosphodiesterase-domain-containing protein</fullName>
    </submittedName>
</protein>
<keyword evidence="7" id="KW-1185">Reference proteome</keyword>
<dbReference type="CDD" id="cd09122">
    <property type="entry name" value="PLDc_Tdp1_1"/>
    <property type="match status" value="1"/>
</dbReference>
<feature type="active site" description="Proton donor/acceptor" evidence="1">
    <location>
        <position position="498"/>
    </location>
</feature>
<dbReference type="InterPro" id="IPR010347">
    <property type="entry name" value="Tdp1"/>
</dbReference>
<dbReference type="PROSITE" id="PS50330">
    <property type="entry name" value="UIM"/>
    <property type="match status" value="2"/>
</dbReference>
<evidence type="ECO:0000313" key="7">
    <source>
        <dbReference type="Proteomes" id="UP000481861"/>
    </source>
</evidence>
<accession>A0A7C8HYS4</accession>
<dbReference type="Proteomes" id="UP000481861">
    <property type="component" value="Unassembled WGS sequence"/>
</dbReference>
<dbReference type="SUPFAM" id="SSF56024">
    <property type="entry name" value="Phospholipase D/nuclease"/>
    <property type="match status" value="2"/>
</dbReference>
<feature type="binding site" evidence="2">
    <location>
        <position position="500"/>
    </location>
    <ligand>
        <name>substrate</name>
    </ligand>
</feature>
<evidence type="ECO:0000256" key="1">
    <source>
        <dbReference type="PIRSR" id="PIRSR610347-1"/>
    </source>
</evidence>
<dbReference type="Pfam" id="PF02809">
    <property type="entry name" value="UIM"/>
    <property type="match status" value="2"/>
</dbReference>
<feature type="active site" description="Nucleophile" evidence="1">
    <location>
        <position position="263"/>
    </location>
</feature>
<gene>
    <name evidence="6" type="ORF">BDV95DRAFT_252836</name>
</gene>
<reference evidence="6 7" key="1">
    <citation type="submission" date="2020-01" db="EMBL/GenBank/DDBJ databases">
        <authorList>
            <consortium name="DOE Joint Genome Institute"/>
            <person name="Haridas S."/>
            <person name="Albert R."/>
            <person name="Binder M."/>
            <person name="Bloem J."/>
            <person name="Labutti K."/>
            <person name="Salamov A."/>
            <person name="Andreopoulos B."/>
            <person name="Baker S.E."/>
            <person name="Barry K."/>
            <person name="Bills G."/>
            <person name="Bluhm B.H."/>
            <person name="Cannon C."/>
            <person name="Castanera R."/>
            <person name="Culley D.E."/>
            <person name="Daum C."/>
            <person name="Ezra D."/>
            <person name="Gonzalez J.B."/>
            <person name="Henrissat B."/>
            <person name="Kuo A."/>
            <person name="Liang C."/>
            <person name="Lipzen A."/>
            <person name="Lutzoni F."/>
            <person name="Magnuson J."/>
            <person name="Mondo S."/>
            <person name="Nolan M."/>
            <person name="Ohm R."/>
            <person name="Pangilinan J."/>
            <person name="Park H.-J.H."/>
            <person name="Ramirez L."/>
            <person name="Alfaro M."/>
            <person name="Sun H."/>
            <person name="Tritt A."/>
            <person name="Yoshinaga Y."/>
            <person name="Zwiers L.-H.L."/>
            <person name="Turgeon B.G."/>
            <person name="Goodwin S.B."/>
            <person name="Spatafora J.W."/>
            <person name="Crous P.W."/>
            <person name="Grigoriev I.V."/>
        </authorList>
    </citation>
    <scope>NUCLEOTIDE SEQUENCE [LARGE SCALE GENOMIC DNA]</scope>
    <source>
        <strain evidence="6 7">CBS 611.86</strain>
    </source>
</reference>
<dbReference type="SMART" id="SM00726">
    <property type="entry name" value="UIM"/>
    <property type="match status" value="2"/>
</dbReference>